<dbReference type="AlphaFoldDB" id="A0AAD7S9D4"/>
<protein>
    <submittedName>
        <fullName evidence="1">Uncharacterized protein</fullName>
    </submittedName>
</protein>
<comment type="caution">
    <text evidence="1">The sequence shown here is derived from an EMBL/GenBank/DDBJ whole genome shotgun (WGS) entry which is preliminary data.</text>
</comment>
<organism evidence="1 2">
    <name type="scientific">Aldrovandia affinis</name>
    <dbReference type="NCBI Taxonomy" id="143900"/>
    <lineage>
        <taxon>Eukaryota</taxon>
        <taxon>Metazoa</taxon>
        <taxon>Chordata</taxon>
        <taxon>Craniata</taxon>
        <taxon>Vertebrata</taxon>
        <taxon>Euteleostomi</taxon>
        <taxon>Actinopterygii</taxon>
        <taxon>Neopterygii</taxon>
        <taxon>Teleostei</taxon>
        <taxon>Notacanthiformes</taxon>
        <taxon>Halosauridae</taxon>
        <taxon>Aldrovandia</taxon>
    </lineage>
</organism>
<keyword evidence="2" id="KW-1185">Reference proteome</keyword>
<gene>
    <name evidence="1" type="ORF">AAFF_G00428280</name>
</gene>
<evidence type="ECO:0000313" key="2">
    <source>
        <dbReference type="Proteomes" id="UP001221898"/>
    </source>
</evidence>
<dbReference type="EMBL" id="JAINUG010000091">
    <property type="protein sequence ID" value="KAJ8398258.1"/>
    <property type="molecule type" value="Genomic_DNA"/>
</dbReference>
<evidence type="ECO:0000313" key="1">
    <source>
        <dbReference type="EMBL" id="KAJ8398258.1"/>
    </source>
</evidence>
<sequence>MAIPAAVPTEQHYAFLTPVKRVHVDDDICCISLPLRLHRVSDAFLVSAEGRVLIPLSARSDFMKQVHIDDTSSLKPKPVFVLKVEGLENSGTREYEG</sequence>
<dbReference type="Proteomes" id="UP001221898">
    <property type="component" value="Unassembled WGS sequence"/>
</dbReference>
<reference evidence="1" key="1">
    <citation type="journal article" date="2023" name="Science">
        <title>Genome structures resolve the early diversification of teleost fishes.</title>
        <authorList>
            <person name="Parey E."/>
            <person name="Louis A."/>
            <person name="Montfort J."/>
            <person name="Bouchez O."/>
            <person name="Roques C."/>
            <person name="Iampietro C."/>
            <person name="Lluch J."/>
            <person name="Castinel A."/>
            <person name="Donnadieu C."/>
            <person name="Desvignes T."/>
            <person name="Floi Bucao C."/>
            <person name="Jouanno E."/>
            <person name="Wen M."/>
            <person name="Mejri S."/>
            <person name="Dirks R."/>
            <person name="Jansen H."/>
            <person name="Henkel C."/>
            <person name="Chen W.J."/>
            <person name="Zahm M."/>
            <person name="Cabau C."/>
            <person name="Klopp C."/>
            <person name="Thompson A.W."/>
            <person name="Robinson-Rechavi M."/>
            <person name="Braasch I."/>
            <person name="Lecointre G."/>
            <person name="Bobe J."/>
            <person name="Postlethwait J.H."/>
            <person name="Berthelot C."/>
            <person name="Roest Crollius H."/>
            <person name="Guiguen Y."/>
        </authorList>
    </citation>
    <scope>NUCLEOTIDE SEQUENCE</scope>
    <source>
        <strain evidence="1">NC1722</strain>
    </source>
</reference>
<accession>A0AAD7S9D4</accession>
<proteinExistence type="predicted"/>
<name>A0AAD7S9D4_9TELE</name>